<sequence length="178" mass="19116">MPPMQGPNGSSAFADATAQQSPYGAPPPLALQRSTSHDDGTARRPSSAPGNKQNLSAGFSAGEHSDSDRPKRPSMKPLLMRSKSEYGVNRSEEVDHSEDDIPHWGARHGFDEYHESPEILAQIANSLSARIAQRKETCDLPLGLYAMTKYCCSSPNPGGGAGHNLIQVKVYIPSCLSL</sequence>
<proteinExistence type="predicted"/>
<gene>
    <name evidence="2" type="ORF">ColSpa_02638</name>
</gene>
<dbReference type="RefSeq" id="XP_049124807.1">
    <property type="nucleotide sequence ID" value="XM_049268850.1"/>
</dbReference>
<feature type="compositionally biased region" description="Polar residues" evidence="1">
    <location>
        <begin position="7"/>
        <end position="22"/>
    </location>
</feature>
<evidence type="ECO:0000313" key="2">
    <source>
        <dbReference type="EMBL" id="GKT42457.1"/>
    </source>
</evidence>
<keyword evidence="3" id="KW-1185">Reference proteome</keyword>
<dbReference type="AlphaFoldDB" id="A0AA37NUT8"/>
<reference evidence="2 3" key="1">
    <citation type="submission" date="2022-03" db="EMBL/GenBank/DDBJ databases">
        <title>Genome data of Colletotrichum spp.</title>
        <authorList>
            <person name="Utami Y.D."/>
            <person name="Hiruma K."/>
        </authorList>
    </citation>
    <scope>NUCLEOTIDE SEQUENCE [LARGE SCALE GENOMIC DNA]</scope>
    <source>
        <strain evidence="2 3">MAFF 239500</strain>
    </source>
</reference>
<dbReference type="GeneID" id="73323440"/>
<feature type="region of interest" description="Disordered" evidence="1">
    <location>
        <begin position="1"/>
        <end position="102"/>
    </location>
</feature>
<evidence type="ECO:0000256" key="1">
    <source>
        <dbReference type="SAM" id="MobiDB-lite"/>
    </source>
</evidence>
<organism evidence="2 3">
    <name type="scientific">Colletotrichum spaethianum</name>
    <dbReference type="NCBI Taxonomy" id="700344"/>
    <lineage>
        <taxon>Eukaryota</taxon>
        <taxon>Fungi</taxon>
        <taxon>Dikarya</taxon>
        <taxon>Ascomycota</taxon>
        <taxon>Pezizomycotina</taxon>
        <taxon>Sordariomycetes</taxon>
        <taxon>Hypocreomycetidae</taxon>
        <taxon>Glomerellales</taxon>
        <taxon>Glomerellaceae</taxon>
        <taxon>Colletotrichum</taxon>
        <taxon>Colletotrichum spaethianum species complex</taxon>
    </lineage>
</organism>
<feature type="compositionally biased region" description="Polar residues" evidence="1">
    <location>
        <begin position="48"/>
        <end position="57"/>
    </location>
</feature>
<evidence type="ECO:0000313" key="3">
    <source>
        <dbReference type="Proteomes" id="UP001055115"/>
    </source>
</evidence>
<name>A0AA37NUT8_9PEZI</name>
<comment type="caution">
    <text evidence="2">The sequence shown here is derived from an EMBL/GenBank/DDBJ whole genome shotgun (WGS) entry which is preliminary data.</text>
</comment>
<accession>A0AA37NUT8</accession>
<feature type="compositionally biased region" description="Basic and acidic residues" evidence="1">
    <location>
        <begin position="90"/>
        <end position="102"/>
    </location>
</feature>
<dbReference type="Proteomes" id="UP001055115">
    <property type="component" value="Unassembled WGS sequence"/>
</dbReference>
<dbReference type="EMBL" id="BQXU01000005">
    <property type="protein sequence ID" value="GKT42457.1"/>
    <property type="molecule type" value="Genomic_DNA"/>
</dbReference>
<protein>
    <submittedName>
        <fullName evidence="2">Uncharacterized protein</fullName>
    </submittedName>
</protein>